<accession>F8K1T6</accession>
<dbReference type="RefSeq" id="WP_014140809.1">
    <property type="nucleotide sequence ID" value="NC_016111.1"/>
</dbReference>
<dbReference type="Pfam" id="PF16170">
    <property type="entry name" value="DUF4873"/>
    <property type="match status" value="1"/>
</dbReference>
<dbReference type="PATRIC" id="fig|1003195.11.peg.1688"/>
<organism evidence="3 4">
    <name type="scientific">Streptantibioticus cattleyicolor (strain ATCC 35852 / DSM 46488 / JCM 4925 / NBRC 14057 / NRRL 8057)</name>
    <name type="common">Streptomyces cattleya</name>
    <dbReference type="NCBI Taxonomy" id="1003195"/>
    <lineage>
        <taxon>Bacteria</taxon>
        <taxon>Bacillati</taxon>
        <taxon>Actinomycetota</taxon>
        <taxon>Actinomycetes</taxon>
        <taxon>Kitasatosporales</taxon>
        <taxon>Streptomycetaceae</taxon>
        <taxon>Streptantibioticus</taxon>
    </lineage>
</organism>
<feature type="compositionally biased region" description="Polar residues" evidence="1">
    <location>
        <begin position="1"/>
        <end position="11"/>
    </location>
</feature>
<dbReference type="AlphaFoldDB" id="F8K1T6"/>
<dbReference type="InterPro" id="IPR032371">
    <property type="entry name" value="DUF4873"/>
</dbReference>
<evidence type="ECO:0000313" key="3">
    <source>
        <dbReference type="EMBL" id="AEW92405.1"/>
    </source>
</evidence>
<feature type="domain" description="DUF4873" evidence="2">
    <location>
        <begin position="15"/>
        <end position="105"/>
    </location>
</feature>
<feature type="region of interest" description="Disordered" evidence="1">
    <location>
        <begin position="1"/>
        <end position="20"/>
    </location>
</feature>
<reference evidence="4" key="1">
    <citation type="submission" date="2011-12" db="EMBL/GenBank/DDBJ databases">
        <title>Complete genome sequence of Streptomyces cattleya strain DSM 46488.</title>
        <authorList>
            <person name="Ou H.-Y."/>
            <person name="Li P."/>
            <person name="Zhao C."/>
            <person name="O'Hagan D."/>
            <person name="Deng Z."/>
        </authorList>
    </citation>
    <scope>NUCLEOTIDE SEQUENCE [LARGE SCALE GENOMIC DNA]</scope>
    <source>
        <strain evidence="4">ATCC 35852 / DSM 46488 / JCM 4925 / NBRC 14057 / NRRL 8057</strain>
    </source>
</reference>
<evidence type="ECO:0000256" key="1">
    <source>
        <dbReference type="SAM" id="MobiDB-lite"/>
    </source>
</evidence>
<dbReference type="Proteomes" id="UP000007842">
    <property type="component" value="Chromosome"/>
</dbReference>
<accession>G8WVW0</accession>
<gene>
    <name evidence="3" type="ordered locus">SCATT_00340</name>
</gene>
<dbReference type="eggNOG" id="COG2072">
    <property type="taxonomic scope" value="Bacteria"/>
</dbReference>
<dbReference type="OrthoDB" id="3683556at2"/>
<dbReference type="KEGG" id="scy:SCATT_00340"/>
<dbReference type="STRING" id="1003195.SCATT_00340"/>
<protein>
    <recommendedName>
        <fullName evidence="2">DUF4873 domain-containing protein</fullName>
    </recommendedName>
</protein>
<name>F8K1T6_STREN</name>
<keyword evidence="4" id="KW-1185">Reference proteome</keyword>
<dbReference type="HOGENOM" id="CLU_163401_0_0_11"/>
<dbReference type="EMBL" id="CP003219">
    <property type="protein sequence ID" value="AEW92405.1"/>
    <property type="molecule type" value="Genomic_DNA"/>
</dbReference>
<sequence length="111" mass="12451">MSRVPTTATTQRPHDDGYFGPATVVAGGREFTVTVRLRGYFQPIDGRYHWYGRITRHPELAAALGDERAATLIRTPHGEARGELSEPDLWERYRVMGTGRPPYPVDTAVPE</sequence>
<proteinExistence type="predicted"/>
<evidence type="ECO:0000259" key="2">
    <source>
        <dbReference type="Pfam" id="PF16170"/>
    </source>
</evidence>
<evidence type="ECO:0000313" key="4">
    <source>
        <dbReference type="Proteomes" id="UP000007842"/>
    </source>
</evidence>
<dbReference type="KEGG" id="sct:SCAT_0032"/>